<organism evidence="1 2">
    <name type="scientific">Dendrolimus kikuchii</name>
    <dbReference type="NCBI Taxonomy" id="765133"/>
    <lineage>
        <taxon>Eukaryota</taxon>
        <taxon>Metazoa</taxon>
        <taxon>Ecdysozoa</taxon>
        <taxon>Arthropoda</taxon>
        <taxon>Hexapoda</taxon>
        <taxon>Insecta</taxon>
        <taxon>Pterygota</taxon>
        <taxon>Neoptera</taxon>
        <taxon>Endopterygota</taxon>
        <taxon>Lepidoptera</taxon>
        <taxon>Glossata</taxon>
        <taxon>Ditrysia</taxon>
        <taxon>Bombycoidea</taxon>
        <taxon>Lasiocampidae</taxon>
        <taxon>Dendrolimus</taxon>
    </lineage>
</organism>
<sequence length="1430" mass="162918">MISHPINRVQAIKSKFENLNNDSSPILYDKKQLCKQDGVNTNCVRVDREISNNYGKLSNKDKNVDSDSSNDDWTVQPNSSYLHSEVKRALSDTKTNLSRQTSDPGKKLHRSHAFRCERGQKMYNGPKRYGSCHGRSESNSFSMKPNKKLSEDRLKILSNFLEENMKKEKFVPSNTVIVGEVKIVDPAPMDSIPDDQVPQEILDQYAKVLKPKKKDTEVMTDSGVSSETENLDDDKSNRIKRLMSHFENNNEPSLINELKPNLRLMDDLSSSSETMKLERKNPHLVLTDTLKKALKQPLPPGPPPKKPPRTFNVPTIPEVAEKKKDPKKMLEKLEQVLEKRKALKEVKSLPSTPEPVTNKKPKEIHYLCTEILDITQRTLLPNTDPLSRCLNSLNCTIANSTASLPYTRLSTELKENCPCPENNNQTNFSTFLSEKKCPKCLDNDERDDNFKCHLKCKCTMERSEFFVEKEHIYDEPYTGDDMNVKRSKYGALNSLTGKLSKSLENLHSSRMAGDQKIYDIPFEPKRPITPESTAKPLTDFEKLRQNFENGFPLTTQKNPIESIETTYSESFKSVEKVLEKSFSTHNSIEKVSDKIASNSEKPSLIPKPILVNKLKSSKSSENLCDDGKFAKRVSDKRFSTDNKRYRNRCEVSQSIGFCLPKKDSNQLDVDRENLNRLMNEIYETVTAVCNMDENKPGSFPTDQSDGSTSEESVKLTRSLTEKRKNYVRRMSSRVAYLEPNNIKTARFRHQTSICSYKSEVIDNPYSTFRSWKSFRTSQNNLSKDKMDRRESVDSKVNLTDSKGNILSMGDFDSTDNIDKLSIDGKTGCVDIELPFEARDNGLFNICLLVGLNYMSGQAYVKSVFPSQVQVPPHIENLIFPETLSANLSNRGEWSADANGAQCYSLVLTDERGDRSYGYCRRVLPEGATTCLPLCYCLIGKYRAPGFYYKILQEIESHHGSSEIEIQQVLQQLFETDFPKPGESITVTRTSKSPNYTSDEYASDPRMDIPNPKMDILDSKMDLPNPKTDIPNLNMSKSRTMPDMRMARFYDENDYDLVGDERDHVPDYYDLENNNNNLLKKVVLDVEFHRTKVIKRPIEPRVDEDNLSILLDLLGAGLVVKVFGSLLLERKVIIVGDKLSLVSSCLEALQSSLYPMVWQQPLISSIPCTIQRDVLEAPLPILGGALTCKSEEQPQRPGFHEGMLIDLTHSSKVILYQGDESTILPTSSYKTLKTSLQMESSKHKDKLEDTKTRNVMISESFLRFFVDIFGDFWKYFAVGELKEGDLGKGNVVFDKESFIKNAPSKQNQYFLEWFSETAMFNHFIQNMAASYHLHQSPQHSPTSPQHSPTSPQHSPTLPQHSPTLSQHIPKSQTDMQLVDTPLPDFYELFHERVRSRSKTNVQKNVESKSNYRNAVNKKVRLLKTKLRDLVA</sequence>
<evidence type="ECO:0000313" key="2">
    <source>
        <dbReference type="Proteomes" id="UP000824533"/>
    </source>
</evidence>
<accession>A0ACC1DH84</accession>
<dbReference type="EMBL" id="CM034388">
    <property type="protein sequence ID" value="KAJ0183013.1"/>
    <property type="molecule type" value="Genomic_DNA"/>
</dbReference>
<keyword evidence="2" id="KW-1185">Reference proteome</keyword>
<evidence type="ECO:0000313" key="1">
    <source>
        <dbReference type="EMBL" id="KAJ0183013.1"/>
    </source>
</evidence>
<protein>
    <submittedName>
        <fullName evidence="1">Uncharacterized protein</fullName>
    </submittedName>
</protein>
<reference evidence="1 2" key="1">
    <citation type="journal article" date="2021" name="Front. Genet.">
        <title>Chromosome-Level Genome Assembly Reveals Significant Gene Expansion in the Toll and IMD Signaling Pathways of Dendrolimus kikuchii.</title>
        <authorList>
            <person name="Zhou J."/>
            <person name="Wu P."/>
            <person name="Xiong Z."/>
            <person name="Liu N."/>
            <person name="Zhao N."/>
            <person name="Ji M."/>
            <person name="Qiu Y."/>
            <person name="Yang B."/>
        </authorList>
    </citation>
    <scope>NUCLEOTIDE SEQUENCE [LARGE SCALE GENOMIC DNA]</scope>
    <source>
        <strain evidence="1">Ann1</strain>
    </source>
</reference>
<name>A0ACC1DH84_9NEOP</name>
<gene>
    <name evidence="1" type="ORF">K1T71_000989</name>
</gene>
<proteinExistence type="predicted"/>
<comment type="caution">
    <text evidence="1">The sequence shown here is derived from an EMBL/GenBank/DDBJ whole genome shotgun (WGS) entry which is preliminary data.</text>
</comment>
<dbReference type="Proteomes" id="UP000824533">
    <property type="component" value="Linkage Group LG02"/>
</dbReference>